<dbReference type="OrthoDB" id="290552at2"/>
<sequence length="389" mass="42398" precursor="true">MFKHFCHVAFAVAALLWAASASACNVPVFRYALERWQNDLYHVVVFHRGELSADDRARVDNIGRRSSTEGGTTNLEVTTVDLSQPFEPGYEDLWKTVPSETPLPYVLLQARMGRDKTLTVWNGPLAKVEMDTLAMSRDRQEIVDRLMKGHSAVWVVLPGKDDDATHNTVNLIETELNRLQDELPLPEGIGAPGSEVFSEIPLTLRFSVHVLKPGPEADVLLPEIFRRVAPGAAADGQPLVAPVFGRGRAVDVIPGDKVDEATVEDLSRFICGACSCQVKEQNPGFDLLMAVKWDERLFAPGQLPPKDTPKKQGTELVKIAPGPATGGQGDASPMASTVVTDKPAVSPPLTQAEHDEKVREARQELIAVLVGVLLLAGVFGLSMYSANRR</sequence>
<dbReference type="KEGG" id="ccos:Pan44_02130"/>
<dbReference type="InParanoid" id="A0A517S7W4"/>
<dbReference type="EMBL" id="CP036271">
    <property type="protein sequence ID" value="QDT52204.1"/>
    <property type="molecule type" value="Genomic_DNA"/>
</dbReference>
<dbReference type="AlphaFoldDB" id="A0A517S7W4"/>
<protein>
    <recommendedName>
        <fullName evidence="5">Preprotein translocase subunit SecD</fullName>
    </recommendedName>
</protein>
<keyword evidence="1" id="KW-1133">Transmembrane helix</keyword>
<keyword evidence="4" id="KW-1185">Reference proteome</keyword>
<evidence type="ECO:0000313" key="3">
    <source>
        <dbReference type="EMBL" id="QDT52204.1"/>
    </source>
</evidence>
<feature type="chain" id="PRO_5022220529" description="Preprotein translocase subunit SecD" evidence="2">
    <location>
        <begin position="24"/>
        <end position="389"/>
    </location>
</feature>
<evidence type="ECO:0000256" key="2">
    <source>
        <dbReference type="SAM" id="SignalP"/>
    </source>
</evidence>
<keyword evidence="1" id="KW-0472">Membrane</keyword>
<evidence type="ECO:0000256" key="1">
    <source>
        <dbReference type="SAM" id="Phobius"/>
    </source>
</evidence>
<proteinExistence type="predicted"/>
<dbReference type="RefSeq" id="WP_145026421.1">
    <property type="nucleotide sequence ID" value="NZ_CP036271.1"/>
</dbReference>
<keyword evidence="2" id="KW-0732">Signal</keyword>
<name>A0A517S7W4_9PLAN</name>
<dbReference type="PROSITE" id="PS51257">
    <property type="entry name" value="PROKAR_LIPOPROTEIN"/>
    <property type="match status" value="1"/>
</dbReference>
<dbReference type="Proteomes" id="UP000315700">
    <property type="component" value="Chromosome"/>
</dbReference>
<evidence type="ECO:0008006" key="5">
    <source>
        <dbReference type="Google" id="ProtNLM"/>
    </source>
</evidence>
<gene>
    <name evidence="3" type="ORF">Pan44_02130</name>
</gene>
<accession>A0A517S7W4</accession>
<keyword evidence="1" id="KW-0812">Transmembrane</keyword>
<feature type="transmembrane region" description="Helical" evidence="1">
    <location>
        <begin position="365"/>
        <end position="386"/>
    </location>
</feature>
<feature type="signal peptide" evidence="2">
    <location>
        <begin position="1"/>
        <end position="23"/>
    </location>
</feature>
<evidence type="ECO:0000313" key="4">
    <source>
        <dbReference type="Proteomes" id="UP000315700"/>
    </source>
</evidence>
<reference evidence="3 4" key="1">
    <citation type="submission" date="2019-02" db="EMBL/GenBank/DDBJ databases">
        <title>Deep-cultivation of Planctomycetes and their phenomic and genomic characterization uncovers novel biology.</title>
        <authorList>
            <person name="Wiegand S."/>
            <person name="Jogler M."/>
            <person name="Boedeker C."/>
            <person name="Pinto D."/>
            <person name="Vollmers J."/>
            <person name="Rivas-Marin E."/>
            <person name="Kohn T."/>
            <person name="Peeters S.H."/>
            <person name="Heuer A."/>
            <person name="Rast P."/>
            <person name="Oberbeckmann S."/>
            <person name="Bunk B."/>
            <person name="Jeske O."/>
            <person name="Meyerdierks A."/>
            <person name="Storesund J.E."/>
            <person name="Kallscheuer N."/>
            <person name="Luecker S."/>
            <person name="Lage O.M."/>
            <person name="Pohl T."/>
            <person name="Merkel B.J."/>
            <person name="Hornburger P."/>
            <person name="Mueller R.-W."/>
            <person name="Bruemmer F."/>
            <person name="Labrenz M."/>
            <person name="Spormann A.M."/>
            <person name="Op den Camp H."/>
            <person name="Overmann J."/>
            <person name="Amann R."/>
            <person name="Jetten M.S.M."/>
            <person name="Mascher T."/>
            <person name="Medema M.H."/>
            <person name="Devos D.P."/>
            <person name="Kaster A.-K."/>
            <person name="Ovreas L."/>
            <person name="Rohde M."/>
            <person name="Galperin M.Y."/>
            <person name="Jogler C."/>
        </authorList>
    </citation>
    <scope>NUCLEOTIDE SEQUENCE [LARGE SCALE GENOMIC DNA]</scope>
    <source>
        <strain evidence="3 4">Pan44</strain>
    </source>
</reference>
<organism evidence="3 4">
    <name type="scientific">Caulifigura coniformis</name>
    <dbReference type="NCBI Taxonomy" id="2527983"/>
    <lineage>
        <taxon>Bacteria</taxon>
        <taxon>Pseudomonadati</taxon>
        <taxon>Planctomycetota</taxon>
        <taxon>Planctomycetia</taxon>
        <taxon>Planctomycetales</taxon>
        <taxon>Planctomycetaceae</taxon>
        <taxon>Caulifigura</taxon>
    </lineage>
</organism>